<dbReference type="RefSeq" id="WP_158444892.1">
    <property type="nucleotide sequence ID" value="NZ_JAOAOS010000001.1"/>
</dbReference>
<feature type="domain" description="Multidrug resistance protein MdtA-like barrel-sandwich hybrid" evidence="5">
    <location>
        <begin position="109"/>
        <end position="299"/>
    </location>
</feature>
<dbReference type="InterPro" id="IPR050739">
    <property type="entry name" value="MFP"/>
</dbReference>
<dbReference type="Gene3D" id="2.40.50.100">
    <property type="match status" value="1"/>
</dbReference>
<evidence type="ECO:0000256" key="3">
    <source>
        <dbReference type="SAM" id="MobiDB-lite"/>
    </source>
</evidence>
<sequence length="418" mass="44802">MDDSARKAEAAVAPAGRDAAAPGAAGNVTEIRRLEPRTAPPAETVAKDTAETQPAPPPQAVSAPPPRRRNRTRRVLFALLPLALLAGGYYYVVGGQVMSTDNAYVQADIVGISTDVAGIVGEIDVRDNQAVKAGDVLFRLDDKPFRFALERADAQVGVVRNDLEALKASYKGMQSQIEQAHTDIAFYETAFKRQQDLATKSVASQATYDQAKHDLDGARLKLAQLENQLAGIAANLNGTPDAPVEEHPRYKDAVAARAEAQRQLDHTTVRAPMNGVVTNVPSLQKGQYLAEATTAFSLVSTEHVWIQANPKETELTWVKPGQAAEVYVDTYPGAVWKGTVDSISPASAASFSLLPAQNTSGNWVKVVQRIAMRVKIETPADEPQLRAGMSVTLDVDTGHARGLPGFVTDAFGKSKNSK</sequence>
<comment type="subcellular location">
    <subcellularLocation>
        <location evidence="1">Cell envelope</location>
    </subcellularLocation>
</comment>
<dbReference type="InterPro" id="IPR058792">
    <property type="entry name" value="Beta-barrel_RND_2"/>
</dbReference>
<feature type="transmembrane region" description="Helical" evidence="4">
    <location>
        <begin position="75"/>
        <end position="92"/>
    </location>
</feature>
<feature type="compositionally biased region" description="Low complexity" evidence="3">
    <location>
        <begin position="10"/>
        <end position="26"/>
    </location>
</feature>
<dbReference type="InterPro" id="IPR058625">
    <property type="entry name" value="MdtA-like_BSH"/>
</dbReference>
<name>A0ABW0F083_9HYPH</name>
<evidence type="ECO:0000259" key="6">
    <source>
        <dbReference type="Pfam" id="PF25954"/>
    </source>
</evidence>
<dbReference type="Pfam" id="PF25917">
    <property type="entry name" value="BSH_RND"/>
    <property type="match status" value="1"/>
</dbReference>
<dbReference type="SUPFAM" id="SSF111369">
    <property type="entry name" value="HlyD-like secretion proteins"/>
    <property type="match status" value="1"/>
</dbReference>
<protein>
    <submittedName>
        <fullName evidence="7">HlyD family secretion protein</fullName>
    </submittedName>
</protein>
<keyword evidence="2" id="KW-0175">Coiled coil</keyword>
<dbReference type="Pfam" id="PF25954">
    <property type="entry name" value="Beta-barrel_RND_2"/>
    <property type="match status" value="1"/>
</dbReference>
<evidence type="ECO:0000313" key="8">
    <source>
        <dbReference type="Proteomes" id="UP001595976"/>
    </source>
</evidence>
<comment type="caution">
    <text evidence="7">The sequence shown here is derived from an EMBL/GenBank/DDBJ whole genome shotgun (WGS) entry which is preliminary data.</text>
</comment>
<feature type="domain" description="CusB-like beta-barrel" evidence="6">
    <location>
        <begin position="304"/>
        <end position="347"/>
    </location>
</feature>
<keyword evidence="4" id="KW-0472">Membrane</keyword>
<keyword evidence="8" id="KW-1185">Reference proteome</keyword>
<gene>
    <name evidence="7" type="ORF">ACFPK2_05070</name>
</gene>
<feature type="coiled-coil region" evidence="2">
    <location>
        <begin position="208"/>
        <end position="235"/>
    </location>
</feature>
<feature type="compositionally biased region" description="Pro residues" evidence="3">
    <location>
        <begin position="54"/>
        <end position="65"/>
    </location>
</feature>
<organism evidence="7 8">
    <name type="scientific">Bosea minatitlanensis</name>
    <dbReference type="NCBI Taxonomy" id="128782"/>
    <lineage>
        <taxon>Bacteria</taxon>
        <taxon>Pseudomonadati</taxon>
        <taxon>Pseudomonadota</taxon>
        <taxon>Alphaproteobacteria</taxon>
        <taxon>Hyphomicrobiales</taxon>
        <taxon>Boseaceae</taxon>
        <taxon>Bosea</taxon>
    </lineage>
</organism>
<dbReference type="Gene3D" id="2.40.30.170">
    <property type="match status" value="1"/>
</dbReference>
<feature type="coiled-coil region" evidence="2">
    <location>
        <begin position="149"/>
        <end position="183"/>
    </location>
</feature>
<proteinExistence type="predicted"/>
<dbReference type="EMBL" id="JBHSLI010000001">
    <property type="protein sequence ID" value="MFC5292361.1"/>
    <property type="molecule type" value="Genomic_DNA"/>
</dbReference>
<dbReference type="Proteomes" id="UP001595976">
    <property type="component" value="Unassembled WGS sequence"/>
</dbReference>
<keyword evidence="4" id="KW-1133">Transmembrane helix</keyword>
<evidence type="ECO:0000259" key="5">
    <source>
        <dbReference type="Pfam" id="PF25917"/>
    </source>
</evidence>
<evidence type="ECO:0000256" key="2">
    <source>
        <dbReference type="SAM" id="Coils"/>
    </source>
</evidence>
<evidence type="ECO:0000313" key="7">
    <source>
        <dbReference type="EMBL" id="MFC5292361.1"/>
    </source>
</evidence>
<evidence type="ECO:0000256" key="4">
    <source>
        <dbReference type="SAM" id="Phobius"/>
    </source>
</evidence>
<evidence type="ECO:0000256" key="1">
    <source>
        <dbReference type="ARBA" id="ARBA00004196"/>
    </source>
</evidence>
<feature type="region of interest" description="Disordered" evidence="3">
    <location>
        <begin position="1"/>
        <end position="68"/>
    </location>
</feature>
<dbReference type="PANTHER" id="PTHR30386:SF19">
    <property type="entry name" value="MULTIDRUG EXPORT PROTEIN EMRA-RELATED"/>
    <property type="match status" value="1"/>
</dbReference>
<accession>A0ABW0F083</accession>
<keyword evidence="4" id="KW-0812">Transmembrane</keyword>
<reference evidence="8" key="1">
    <citation type="journal article" date="2019" name="Int. J. Syst. Evol. Microbiol.">
        <title>The Global Catalogue of Microorganisms (GCM) 10K type strain sequencing project: providing services to taxonomists for standard genome sequencing and annotation.</title>
        <authorList>
            <consortium name="The Broad Institute Genomics Platform"/>
            <consortium name="The Broad Institute Genome Sequencing Center for Infectious Disease"/>
            <person name="Wu L."/>
            <person name="Ma J."/>
        </authorList>
    </citation>
    <scope>NUCLEOTIDE SEQUENCE [LARGE SCALE GENOMIC DNA]</scope>
    <source>
        <strain evidence="8">CGMCC 1.15643</strain>
    </source>
</reference>
<dbReference type="PANTHER" id="PTHR30386">
    <property type="entry name" value="MEMBRANE FUSION SUBUNIT OF EMRAB-TOLC MULTIDRUG EFFLUX PUMP"/>
    <property type="match status" value="1"/>
</dbReference>